<reference evidence="1 2" key="1">
    <citation type="submission" date="2019-05" db="EMBL/GenBank/DDBJ databases">
        <title>Another draft genome of Portunus trituberculatus and its Hox gene families provides insights of decapod evolution.</title>
        <authorList>
            <person name="Jeong J.-H."/>
            <person name="Song I."/>
            <person name="Kim S."/>
            <person name="Choi T."/>
            <person name="Kim D."/>
            <person name="Ryu S."/>
            <person name="Kim W."/>
        </authorList>
    </citation>
    <scope>NUCLEOTIDE SEQUENCE [LARGE SCALE GENOMIC DNA]</scope>
    <source>
        <tissue evidence="1">Muscle</tissue>
    </source>
</reference>
<name>A0A5B7FCQ2_PORTR</name>
<dbReference type="AlphaFoldDB" id="A0A5B7FCQ2"/>
<dbReference type="Proteomes" id="UP000324222">
    <property type="component" value="Unassembled WGS sequence"/>
</dbReference>
<comment type="caution">
    <text evidence="1">The sequence shown here is derived from an EMBL/GenBank/DDBJ whole genome shotgun (WGS) entry which is preliminary data.</text>
</comment>
<sequence length="107" mass="12308">MWVDAKFTEIKHIFMRGQRRARYSRPLQSPHRQIRGYISPRYLPVFLFPRVRGGATWCVLPAADASRYCRKGQEMPPGISLITGRVLSNYLPMNPLHIPPSCLADAR</sequence>
<evidence type="ECO:0000313" key="1">
    <source>
        <dbReference type="EMBL" id="MPC43275.1"/>
    </source>
</evidence>
<gene>
    <name evidence="1" type="ORF">E2C01_036919</name>
</gene>
<accession>A0A5B7FCQ2</accession>
<protein>
    <submittedName>
        <fullName evidence="1">Uncharacterized protein</fullName>
    </submittedName>
</protein>
<evidence type="ECO:0000313" key="2">
    <source>
        <dbReference type="Proteomes" id="UP000324222"/>
    </source>
</evidence>
<proteinExistence type="predicted"/>
<dbReference type="EMBL" id="VSRR010005758">
    <property type="protein sequence ID" value="MPC43275.1"/>
    <property type="molecule type" value="Genomic_DNA"/>
</dbReference>
<keyword evidence="2" id="KW-1185">Reference proteome</keyword>
<organism evidence="1 2">
    <name type="scientific">Portunus trituberculatus</name>
    <name type="common">Swimming crab</name>
    <name type="synonym">Neptunus trituberculatus</name>
    <dbReference type="NCBI Taxonomy" id="210409"/>
    <lineage>
        <taxon>Eukaryota</taxon>
        <taxon>Metazoa</taxon>
        <taxon>Ecdysozoa</taxon>
        <taxon>Arthropoda</taxon>
        <taxon>Crustacea</taxon>
        <taxon>Multicrustacea</taxon>
        <taxon>Malacostraca</taxon>
        <taxon>Eumalacostraca</taxon>
        <taxon>Eucarida</taxon>
        <taxon>Decapoda</taxon>
        <taxon>Pleocyemata</taxon>
        <taxon>Brachyura</taxon>
        <taxon>Eubrachyura</taxon>
        <taxon>Portunoidea</taxon>
        <taxon>Portunidae</taxon>
        <taxon>Portuninae</taxon>
        <taxon>Portunus</taxon>
    </lineage>
</organism>